<name>A0A699H2D8_TANCI</name>
<accession>A0A699H2D8</accession>
<feature type="non-terminal residue" evidence="2">
    <location>
        <position position="1"/>
    </location>
</feature>
<sequence length="114" mass="12397">RGKRRDVKEKRQGSANDTNKVNVVVPSARDGHVLSSSSGHMVEKVTESRNNKGTHDENVGQTPISSTDDPNIGISYAKSFTEEPSRKSVNFRTLITLEGNEADVVVPLSLFICG</sequence>
<feature type="compositionally biased region" description="Basic and acidic residues" evidence="1">
    <location>
        <begin position="41"/>
        <end position="58"/>
    </location>
</feature>
<gene>
    <name evidence="2" type="ORF">Tci_253279</name>
</gene>
<feature type="compositionally biased region" description="Polar residues" evidence="1">
    <location>
        <begin position="59"/>
        <end position="69"/>
    </location>
</feature>
<evidence type="ECO:0000256" key="1">
    <source>
        <dbReference type="SAM" id="MobiDB-lite"/>
    </source>
</evidence>
<dbReference type="EMBL" id="BKCJ010075162">
    <property type="protein sequence ID" value="GEW81303.1"/>
    <property type="molecule type" value="Genomic_DNA"/>
</dbReference>
<protein>
    <submittedName>
        <fullName evidence="2">Uncharacterized protein</fullName>
    </submittedName>
</protein>
<feature type="region of interest" description="Disordered" evidence="1">
    <location>
        <begin position="30"/>
        <end position="71"/>
    </location>
</feature>
<dbReference type="AlphaFoldDB" id="A0A699H2D8"/>
<organism evidence="2">
    <name type="scientific">Tanacetum cinerariifolium</name>
    <name type="common">Dalmatian daisy</name>
    <name type="synonym">Chrysanthemum cinerariifolium</name>
    <dbReference type="NCBI Taxonomy" id="118510"/>
    <lineage>
        <taxon>Eukaryota</taxon>
        <taxon>Viridiplantae</taxon>
        <taxon>Streptophyta</taxon>
        <taxon>Embryophyta</taxon>
        <taxon>Tracheophyta</taxon>
        <taxon>Spermatophyta</taxon>
        <taxon>Magnoliopsida</taxon>
        <taxon>eudicotyledons</taxon>
        <taxon>Gunneridae</taxon>
        <taxon>Pentapetalae</taxon>
        <taxon>asterids</taxon>
        <taxon>campanulids</taxon>
        <taxon>Asterales</taxon>
        <taxon>Asteraceae</taxon>
        <taxon>Asteroideae</taxon>
        <taxon>Anthemideae</taxon>
        <taxon>Anthemidinae</taxon>
        <taxon>Tanacetum</taxon>
    </lineage>
</organism>
<feature type="compositionally biased region" description="Basic and acidic residues" evidence="1">
    <location>
        <begin position="1"/>
        <end position="12"/>
    </location>
</feature>
<evidence type="ECO:0000313" key="2">
    <source>
        <dbReference type="EMBL" id="GEW81303.1"/>
    </source>
</evidence>
<comment type="caution">
    <text evidence="2">The sequence shown here is derived from an EMBL/GenBank/DDBJ whole genome shotgun (WGS) entry which is preliminary data.</text>
</comment>
<proteinExistence type="predicted"/>
<feature type="region of interest" description="Disordered" evidence="1">
    <location>
        <begin position="1"/>
        <end position="20"/>
    </location>
</feature>
<reference evidence="2" key="1">
    <citation type="journal article" date="2019" name="Sci. Rep.">
        <title>Draft genome of Tanacetum cinerariifolium, the natural source of mosquito coil.</title>
        <authorList>
            <person name="Yamashiro T."/>
            <person name="Shiraishi A."/>
            <person name="Satake H."/>
            <person name="Nakayama K."/>
        </authorList>
    </citation>
    <scope>NUCLEOTIDE SEQUENCE</scope>
</reference>